<keyword evidence="1" id="KW-0175">Coiled coil</keyword>
<gene>
    <name evidence="2" type="ORF">BFG57_10555</name>
</gene>
<reference evidence="2 3" key="1">
    <citation type="submission" date="2016-08" db="EMBL/GenBank/DDBJ databases">
        <title>Genome of Bacillus solimangrovi GH2-4.</title>
        <authorList>
            <person name="Lim S."/>
            <person name="Kim B.-C."/>
        </authorList>
    </citation>
    <scope>NUCLEOTIDE SEQUENCE [LARGE SCALE GENOMIC DNA]</scope>
    <source>
        <strain evidence="2 3">GH2-4</strain>
    </source>
</reference>
<dbReference type="Proteomes" id="UP000095209">
    <property type="component" value="Unassembled WGS sequence"/>
</dbReference>
<keyword evidence="3" id="KW-1185">Reference proteome</keyword>
<comment type="caution">
    <text evidence="2">The sequence shown here is derived from an EMBL/GenBank/DDBJ whole genome shotgun (WGS) entry which is preliminary data.</text>
</comment>
<evidence type="ECO:0000313" key="3">
    <source>
        <dbReference type="Proteomes" id="UP000095209"/>
    </source>
</evidence>
<dbReference type="Gene3D" id="1.20.5.340">
    <property type="match status" value="1"/>
</dbReference>
<dbReference type="SUPFAM" id="SSF57997">
    <property type="entry name" value="Tropomyosin"/>
    <property type="match status" value="1"/>
</dbReference>
<accession>A0A1E5LIJ4</accession>
<dbReference type="EMBL" id="MJEH01000007">
    <property type="protein sequence ID" value="OEH93902.1"/>
    <property type="molecule type" value="Genomic_DNA"/>
</dbReference>
<proteinExistence type="predicted"/>
<evidence type="ECO:0000313" key="2">
    <source>
        <dbReference type="EMBL" id="OEH93902.1"/>
    </source>
</evidence>
<evidence type="ECO:0000256" key="1">
    <source>
        <dbReference type="SAM" id="Coils"/>
    </source>
</evidence>
<organism evidence="2 3">
    <name type="scientific">Bacillus solimangrovi</name>
    <dbReference type="NCBI Taxonomy" id="1305675"/>
    <lineage>
        <taxon>Bacteria</taxon>
        <taxon>Bacillati</taxon>
        <taxon>Bacillota</taxon>
        <taxon>Bacilli</taxon>
        <taxon>Bacillales</taxon>
        <taxon>Bacillaceae</taxon>
        <taxon>Bacillus</taxon>
    </lineage>
</organism>
<dbReference type="OrthoDB" id="2887676at2"/>
<feature type="coiled-coil region" evidence="1">
    <location>
        <begin position="28"/>
        <end position="62"/>
    </location>
</feature>
<dbReference type="AlphaFoldDB" id="A0A1E5LIJ4"/>
<sequence length="92" mass="11420">MTKKPIRNNMVQQFQNMEKLFDFMDQWLNRPDNRYAKLESDCEEMENQFDQIDQQCEQMDNQFNQTDQRLDSIDNYVDKIDQHFEQVNKRFN</sequence>
<dbReference type="RefSeq" id="WP_069716046.1">
    <property type="nucleotide sequence ID" value="NZ_MJEH01000007.1"/>
</dbReference>
<protein>
    <recommendedName>
        <fullName evidence="4">t-SNARE coiled-coil homology domain-containing protein</fullName>
    </recommendedName>
</protein>
<name>A0A1E5LIJ4_9BACI</name>
<evidence type="ECO:0008006" key="4">
    <source>
        <dbReference type="Google" id="ProtNLM"/>
    </source>
</evidence>